<comment type="caution">
    <text evidence="1">The sequence shown here is derived from an EMBL/GenBank/DDBJ whole genome shotgun (WGS) entry which is preliminary data.</text>
</comment>
<name>A0A917DYU2_9BACT</name>
<proteinExistence type="predicted"/>
<sequence>MALDLFYSDYYTDAYNSLGYFSYSDFFEFGIKIGIQSKRLKRIIEDFTTKTDAVKLMIEESFLDADMKNIYFSQYQSRLSAYLYKI</sequence>
<reference evidence="1" key="1">
    <citation type="journal article" date="2014" name="Int. J. Syst. Evol. Microbiol.">
        <title>Complete genome sequence of Corynebacterium casei LMG S-19264T (=DSM 44701T), isolated from a smear-ripened cheese.</title>
        <authorList>
            <consortium name="US DOE Joint Genome Institute (JGI-PGF)"/>
            <person name="Walter F."/>
            <person name="Albersmeier A."/>
            <person name="Kalinowski J."/>
            <person name="Ruckert C."/>
        </authorList>
    </citation>
    <scope>NUCLEOTIDE SEQUENCE</scope>
    <source>
        <strain evidence="1">CGMCC 1.15958</strain>
    </source>
</reference>
<evidence type="ECO:0000313" key="1">
    <source>
        <dbReference type="EMBL" id="GGD79877.1"/>
    </source>
</evidence>
<reference evidence="1" key="2">
    <citation type="submission" date="2020-09" db="EMBL/GenBank/DDBJ databases">
        <authorList>
            <person name="Sun Q."/>
            <person name="Zhou Y."/>
        </authorList>
    </citation>
    <scope>NUCLEOTIDE SEQUENCE</scope>
    <source>
        <strain evidence="1">CGMCC 1.15958</strain>
    </source>
</reference>
<dbReference type="EMBL" id="BMKK01000015">
    <property type="protein sequence ID" value="GGD79877.1"/>
    <property type="molecule type" value="Genomic_DNA"/>
</dbReference>
<organism evidence="1 2">
    <name type="scientific">Emticicia aquatilis</name>
    <dbReference type="NCBI Taxonomy" id="1537369"/>
    <lineage>
        <taxon>Bacteria</taxon>
        <taxon>Pseudomonadati</taxon>
        <taxon>Bacteroidota</taxon>
        <taxon>Cytophagia</taxon>
        <taxon>Cytophagales</taxon>
        <taxon>Leadbetterellaceae</taxon>
        <taxon>Emticicia</taxon>
    </lineage>
</organism>
<dbReference type="AlphaFoldDB" id="A0A917DYU2"/>
<dbReference type="Proteomes" id="UP000609064">
    <property type="component" value="Unassembled WGS sequence"/>
</dbReference>
<protein>
    <submittedName>
        <fullName evidence="1">Uncharacterized protein</fullName>
    </submittedName>
</protein>
<keyword evidence="2" id="KW-1185">Reference proteome</keyword>
<gene>
    <name evidence="1" type="ORF">GCM10011514_49830</name>
</gene>
<evidence type="ECO:0000313" key="2">
    <source>
        <dbReference type="Proteomes" id="UP000609064"/>
    </source>
</evidence>
<dbReference type="RefSeq" id="WP_188770639.1">
    <property type="nucleotide sequence ID" value="NZ_BMKK01000015.1"/>
</dbReference>
<accession>A0A917DYU2</accession>